<name>A0A4R0GG39_9ACTN</name>
<dbReference type="Proteomes" id="UP000292274">
    <property type="component" value="Unassembled WGS sequence"/>
</dbReference>
<reference evidence="3 4" key="1">
    <citation type="submission" date="2019-02" db="EMBL/GenBank/DDBJ databases">
        <title>Jishengella sp. nov., isolated from a root of Zingiber montanum.</title>
        <authorList>
            <person name="Kuncharoen N."/>
            <person name="Kudo T."/>
            <person name="Masahiro Y."/>
            <person name="Ohkuma M."/>
            <person name="Tanasupawat S."/>
        </authorList>
    </citation>
    <scope>NUCLEOTIDE SEQUENCE [LARGE SCALE GENOMIC DNA]</scope>
    <source>
        <strain evidence="3 4">PLAI 1-1</strain>
    </source>
</reference>
<dbReference type="RefSeq" id="WP_131306737.1">
    <property type="nucleotide sequence ID" value="NZ_SJJR01000017.1"/>
</dbReference>
<keyword evidence="2" id="KW-1133">Transmembrane helix</keyword>
<protein>
    <submittedName>
        <fullName evidence="3">Uncharacterized protein</fullName>
    </submittedName>
</protein>
<keyword evidence="2" id="KW-0472">Membrane</keyword>
<dbReference type="AlphaFoldDB" id="A0A4R0GG39"/>
<evidence type="ECO:0000256" key="1">
    <source>
        <dbReference type="SAM" id="MobiDB-lite"/>
    </source>
</evidence>
<gene>
    <name evidence="3" type="ORF">E0H26_22005</name>
</gene>
<feature type="region of interest" description="Disordered" evidence="1">
    <location>
        <begin position="1"/>
        <end position="40"/>
    </location>
</feature>
<feature type="region of interest" description="Disordered" evidence="1">
    <location>
        <begin position="251"/>
        <end position="274"/>
    </location>
</feature>
<keyword evidence="2" id="KW-0812">Transmembrane</keyword>
<sequence length="274" mass="27645">MFLRRLGGSGAPTDPEQLLDAAREARPATSSGPSDPLVGLLRAAAAPPRERELAGEQEALAAFRAARQAGAPAAAPRPRRRRFTAGVVVWIAGVAATATAGAALAAVRLDQPDERPAPPPAPITGPVAPSPRATGGQPDRDGASPSRGESEAPSVVTPGAGVGPTDGLAPTPPAPESSAPVVDATVQAGPGNSDNTADRSGLCKAYLQKSERQREKALRTPAFNELVVAAGGAENVMAYCQGVLAETDPQWLAKHGPSTAPESADGQVASTTDS</sequence>
<dbReference type="EMBL" id="SJJR01000017">
    <property type="protein sequence ID" value="TCB94359.1"/>
    <property type="molecule type" value="Genomic_DNA"/>
</dbReference>
<dbReference type="OrthoDB" id="3405601at2"/>
<feature type="region of interest" description="Disordered" evidence="1">
    <location>
        <begin position="107"/>
        <end position="220"/>
    </location>
</feature>
<organism evidence="3 4">
    <name type="scientific">Micromonospora zingiberis</name>
    <dbReference type="NCBI Taxonomy" id="2053011"/>
    <lineage>
        <taxon>Bacteria</taxon>
        <taxon>Bacillati</taxon>
        <taxon>Actinomycetota</taxon>
        <taxon>Actinomycetes</taxon>
        <taxon>Micromonosporales</taxon>
        <taxon>Micromonosporaceae</taxon>
        <taxon>Micromonospora</taxon>
    </lineage>
</organism>
<evidence type="ECO:0000313" key="3">
    <source>
        <dbReference type="EMBL" id="TCB94359.1"/>
    </source>
</evidence>
<comment type="caution">
    <text evidence="3">The sequence shown here is derived from an EMBL/GenBank/DDBJ whole genome shotgun (WGS) entry which is preliminary data.</text>
</comment>
<proteinExistence type="predicted"/>
<feature type="transmembrane region" description="Helical" evidence="2">
    <location>
        <begin position="87"/>
        <end position="107"/>
    </location>
</feature>
<evidence type="ECO:0000256" key="2">
    <source>
        <dbReference type="SAM" id="Phobius"/>
    </source>
</evidence>
<feature type="compositionally biased region" description="Basic and acidic residues" evidence="1">
    <location>
        <begin position="209"/>
        <end position="218"/>
    </location>
</feature>
<keyword evidence="4" id="KW-1185">Reference proteome</keyword>
<accession>A0A4R0GG39</accession>
<evidence type="ECO:0000313" key="4">
    <source>
        <dbReference type="Proteomes" id="UP000292274"/>
    </source>
</evidence>